<accession>Q1D5K2</accession>
<dbReference type="HOGENOM" id="CLU_005446_2_0_7"/>
<dbReference type="InterPro" id="IPR049373">
    <property type="entry name" value="TyrDC_C"/>
</dbReference>
<dbReference type="eggNOG" id="COG0076">
    <property type="taxonomic scope" value="Bacteria"/>
</dbReference>
<evidence type="ECO:0000256" key="3">
    <source>
        <dbReference type="ARBA" id="ARBA00023239"/>
    </source>
</evidence>
<evidence type="ECO:0000259" key="5">
    <source>
        <dbReference type="Pfam" id="PF21391"/>
    </source>
</evidence>
<dbReference type="AlphaFoldDB" id="Q1D5K2"/>
<dbReference type="EnsemblBacteria" id="ABF90469">
    <property type="protein sequence ID" value="ABF90469"/>
    <property type="gene ID" value="MXAN_3891"/>
</dbReference>
<dbReference type="Gene3D" id="3.40.640.10">
    <property type="entry name" value="Type I PLP-dependent aspartate aminotransferase-like (Major domain)"/>
    <property type="match status" value="1"/>
</dbReference>
<name>Q1D5K2_MYXXD</name>
<dbReference type="InterPro" id="IPR015424">
    <property type="entry name" value="PyrdxlP-dep_Trfase"/>
</dbReference>
<evidence type="ECO:0000256" key="2">
    <source>
        <dbReference type="ARBA" id="ARBA00022898"/>
    </source>
</evidence>
<organism evidence="6 7">
    <name type="scientific">Myxococcus xanthus (strain DK1622)</name>
    <dbReference type="NCBI Taxonomy" id="246197"/>
    <lineage>
        <taxon>Bacteria</taxon>
        <taxon>Pseudomonadati</taxon>
        <taxon>Myxococcota</taxon>
        <taxon>Myxococcia</taxon>
        <taxon>Myxococcales</taxon>
        <taxon>Cystobacterineae</taxon>
        <taxon>Myxococcaceae</taxon>
        <taxon>Myxococcus</taxon>
    </lineage>
</organism>
<dbReference type="GO" id="GO:0030170">
    <property type="term" value="F:pyridoxal phosphate binding"/>
    <property type="evidence" value="ECO:0007669"/>
    <property type="project" value="InterPro"/>
</dbReference>
<feature type="domain" description="L-tyrosine decarboxylase C-terminal" evidence="5">
    <location>
        <begin position="589"/>
        <end position="689"/>
    </location>
</feature>
<dbReference type="InterPro" id="IPR050477">
    <property type="entry name" value="GrpII_AminoAcid_Decarb"/>
</dbReference>
<feature type="modified residue" description="N6-(pyridoxal phosphate)lysine" evidence="4">
    <location>
        <position position="442"/>
    </location>
</feature>
<comment type="cofactor">
    <cofactor evidence="1 4">
        <name>pyridoxal 5'-phosphate</name>
        <dbReference type="ChEBI" id="CHEBI:597326"/>
    </cofactor>
</comment>
<gene>
    <name evidence="6" type="ordered locus">MXAN_3891</name>
</gene>
<dbReference type="GO" id="GO:0019752">
    <property type="term" value="P:carboxylic acid metabolic process"/>
    <property type="evidence" value="ECO:0007669"/>
    <property type="project" value="InterPro"/>
</dbReference>
<dbReference type="Pfam" id="PF00282">
    <property type="entry name" value="Pyridoxal_deC"/>
    <property type="match status" value="1"/>
</dbReference>
<dbReference type="SUPFAM" id="SSF53383">
    <property type="entry name" value="PLP-dependent transferases"/>
    <property type="match status" value="1"/>
</dbReference>
<dbReference type="STRING" id="246197.MXAN_3891"/>
<dbReference type="Pfam" id="PF21391">
    <property type="entry name" value="tyr_de_CO2_C"/>
    <property type="match status" value="1"/>
</dbReference>
<evidence type="ECO:0000256" key="1">
    <source>
        <dbReference type="ARBA" id="ARBA00001933"/>
    </source>
</evidence>
<dbReference type="PANTHER" id="PTHR42735:SF4">
    <property type="entry name" value="PYRIDOXAL PHOSPHATE-DEPENDENT DECARBOXYLASE FAMILY PROTEIN"/>
    <property type="match status" value="1"/>
</dbReference>
<protein>
    <submittedName>
        <fullName evidence="6">Group II decarboxylase family protein</fullName>
    </submittedName>
</protein>
<evidence type="ECO:0000313" key="7">
    <source>
        <dbReference type="Proteomes" id="UP000002402"/>
    </source>
</evidence>
<keyword evidence="7" id="KW-1185">Reference proteome</keyword>
<evidence type="ECO:0000313" key="6">
    <source>
        <dbReference type="EMBL" id="ABF90469.1"/>
    </source>
</evidence>
<proteinExistence type="predicted"/>
<dbReference type="Proteomes" id="UP000002402">
    <property type="component" value="Chromosome"/>
</dbReference>
<dbReference type="InterPro" id="IPR002129">
    <property type="entry name" value="PyrdxlP-dep_de-COase"/>
</dbReference>
<reference evidence="6 7" key="1">
    <citation type="journal article" date="2006" name="Proc. Natl. Acad. Sci. U.S.A.">
        <title>Evolution of sensory complexity recorded in a myxobacterial genome.</title>
        <authorList>
            <person name="Goldman B.S."/>
            <person name="Nierman W.C."/>
            <person name="Kaiser D."/>
            <person name="Slater S.C."/>
            <person name="Durkin A.S."/>
            <person name="Eisen J.A."/>
            <person name="Ronning C.M."/>
            <person name="Barbazuk W.B."/>
            <person name="Blanchard M."/>
            <person name="Field C."/>
            <person name="Halling C."/>
            <person name="Hinkle G."/>
            <person name="Iartchuk O."/>
            <person name="Kim H.S."/>
            <person name="Mackenzie C."/>
            <person name="Madupu R."/>
            <person name="Miller N."/>
            <person name="Shvartsbeyn A."/>
            <person name="Sullivan S.A."/>
            <person name="Vaudin M."/>
            <person name="Wiegand R."/>
            <person name="Kaplan H.B."/>
        </authorList>
    </citation>
    <scope>NUCLEOTIDE SEQUENCE [LARGE SCALE GENOMIC DNA]</scope>
    <source>
        <strain evidence="7">DK1622</strain>
    </source>
</reference>
<dbReference type="EMBL" id="CP000113">
    <property type="protein sequence ID" value="ABF90469.1"/>
    <property type="molecule type" value="Genomic_DNA"/>
</dbReference>
<dbReference type="KEGG" id="mxa:MXAN_3891"/>
<dbReference type="GO" id="GO:0016830">
    <property type="term" value="F:carbon-carbon lyase activity"/>
    <property type="evidence" value="ECO:0007669"/>
    <property type="project" value="InterPro"/>
</dbReference>
<evidence type="ECO:0000256" key="4">
    <source>
        <dbReference type="PIRSR" id="PIRSR602129-50"/>
    </source>
</evidence>
<keyword evidence="3" id="KW-0456">Lyase</keyword>
<dbReference type="InterPro" id="IPR015421">
    <property type="entry name" value="PyrdxlP-dep_Trfase_major"/>
</dbReference>
<sequence length="720" mass="78769">MRQVATASNISGLDGAGTRAVEAWFLGPKGENADVLESLIVEAIRDQVFWRRNFHPGDPTHITEEIKRSPEYIEALDALVAGHRSLLAFLKKSVPFFSMRYQGHMNWDLTLPGVVGYFSAMLYNPNNVAFEGSTATTLLEILVGDDLCRMLGYTIPDTGGLAAGALRPWGHITCDGSVANIEAIWAARNLKLLPVALQAALREDASIALGRDLTVPVPQGGTAKLVELDTWSLLNLPEDTVLALFGRLTREFQIPRDTLTEVLARFSLQNLGMIEFSRRFLGDVPEPPVFLVPGTRHYSFPKAAAVLGIGASNMIDVPVDLDARMDLTAVRRILEDCLTRRRPVYAVVAVIGSTEESAIDPLKELLALRDEYRSRGLDFHVHADAAWGGYHASCIREDFAMLEPLTRGFAAAPPPAMPLSRYATEQLRALEGADSITVDPHKSGYIPYPAGALCYRNSAMRDLVTFSAPVVFHGDAEPTVGIYGLEGSKPGAAAAAVYLSHRVIRPTRSGYGKIIGQALFSCKRLYVRLLCMAKEGDPFVVVPVSRLPAEANGGNIVEQLQFLRERIDRATSAQLEKDPEAMALLRELGPDENILAYAFNFRTATGELNRDLALANQLNKAIYDRLSIDPGSDIYGYDLIVSTTDLSGPGYGRGFIENYKARLGVGGSPGDNITVLRSVTMDPWVTETKEGSFIDVLEVEFRKVVCAALEELIPTRDRGY</sequence>
<dbReference type="PANTHER" id="PTHR42735">
    <property type="match status" value="1"/>
</dbReference>
<keyword evidence="2 4" id="KW-0663">Pyridoxal phosphate</keyword>